<protein>
    <submittedName>
        <fullName evidence="2">Uncharacterized protein</fullName>
    </submittedName>
</protein>
<accession>A0A182NWK1</accession>
<reference evidence="2" key="2">
    <citation type="submission" date="2020-05" db="UniProtKB">
        <authorList>
            <consortium name="EnsemblMetazoa"/>
        </authorList>
    </citation>
    <scope>IDENTIFICATION</scope>
    <source>
        <strain evidence="2">WRAIR2</strain>
    </source>
</reference>
<dbReference type="EnsemblMetazoa" id="ADIR014270-RA">
    <property type="protein sequence ID" value="ADIR014270-PA"/>
    <property type="gene ID" value="ADIR014270"/>
</dbReference>
<evidence type="ECO:0000256" key="1">
    <source>
        <dbReference type="SAM" id="MobiDB-lite"/>
    </source>
</evidence>
<sequence>MMAHNDDEDGARARSESNGRSADSSRAVVRALEARFGYEEETGL</sequence>
<keyword evidence="3" id="KW-1185">Reference proteome</keyword>
<dbReference type="Proteomes" id="UP000075884">
    <property type="component" value="Unassembled WGS sequence"/>
</dbReference>
<reference evidence="3" key="1">
    <citation type="submission" date="2013-03" db="EMBL/GenBank/DDBJ databases">
        <title>The Genome Sequence of Anopheles dirus WRAIR2.</title>
        <authorList>
            <consortium name="The Broad Institute Genomics Platform"/>
            <person name="Neafsey D.E."/>
            <person name="Walton C."/>
            <person name="Walker B."/>
            <person name="Young S.K."/>
            <person name="Zeng Q."/>
            <person name="Gargeya S."/>
            <person name="Fitzgerald M."/>
            <person name="Haas B."/>
            <person name="Abouelleil A."/>
            <person name="Allen A.W."/>
            <person name="Alvarado L."/>
            <person name="Arachchi H.M."/>
            <person name="Berlin A.M."/>
            <person name="Chapman S.B."/>
            <person name="Gainer-Dewar J."/>
            <person name="Goldberg J."/>
            <person name="Griggs A."/>
            <person name="Gujja S."/>
            <person name="Hansen M."/>
            <person name="Howarth C."/>
            <person name="Imamovic A."/>
            <person name="Ireland A."/>
            <person name="Larimer J."/>
            <person name="McCowan C."/>
            <person name="Murphy C."/>
            <person name="Pearson M."/>
            <person name="Poon T.W."/>
            <person name="Priest M."/>
            <person name="Roberts A."/>
            <person name="Saif S."/>
            <person name="Shea T."/>
            <person name="Sisk P."/>
            <person name="Sykes S."/>
            <person name="Wortman J."/>
            <person name="Nusbaum C."/>
            <person name="Birren B."/>
        </authorList>
    </citation>
    <scope>NUCLEOTIDE SEQUENCE [LARGE SCALE GENOMIC DNA]</scope>
    <source>
        <strain evidence="3">WRAIR2</strain>
    </source>
</reference>
<organism evidence="2 3">
    <name type="scientific">Anopheles dirus</name>
    <dbReference type="NCBI Taxonomy" id="7168"/>
    <lineage>
        <taxon>Eukaryota</taxon>
        <taxon>Metazoa</taxon>
        <taxon>Ecdysozoa</taxon>
        <taxon>Arthropoda</taxon>
        <taxon>Hexapoda</taxon>
        <taxon>Insecta</taxon>
        <taxon>Pterygota</taxon>
        <taxon>Neoptera</taxon>
        <taxon>Endopterygota</taxon>
        <taxon>Diptera</taxon>
        <taxon>Nematocera</taxon>
        <taxon>Culicoidea</taxon>
        <taxon>Culicidae</taxon>
        <taxon>Anophelinae</taxon>
        <taxon>Anopheles</taxon>
    </lineage>
</organism>
<dbReference type="VEuPathDB" id="VectorBase:ADIR014270"/>
<evidence type="ECO:0000313" key="2">
    <source>
        <dbReference type="EnsemblMetazoa" id="ADIR014270-PA"/>
    </source>
</evidence>
<evidence type="ECO:0000313" key="3">
    <source>
        <dbReference type="Proteomes" id="UP000075884"/>
    </source>
</evidence>
<dbReference type="AlphaFoldDB" id="A0A182NWK1"/>
<feature type="region of interest" description="Disordered" evidence="1">
    <location>
        <begin position="1"/>
        <end position="26"/>
    </location>
</feature>
<proteinExistence type="predicted"/>
<name>A0A182NWK1_9DIPT</name>